<dbReference type="EMBL" id="UINC01002668">
    <property type="protein sequence ID" value="SUZ99090.1"/>
    <property type="molecule type" value="Genomic_DNA"/>
</dbReference>
<dbReference type="PANTHER" id="PTHR30290">
    <property type="entry name" value="PERIPLASMIC BINDING COMPONENT OF ABC TRANSPORTER"/>
    <property type="match status" value="1"/>
</dbReference>
<comment type="similarity">
    <text evidence="2">Belongs to the bacterial solute-binding protein 5 family.</text>
</comment>
<dbReference type="SUPFAM" id="SSF53850">
    <property type="entry name" value="Periplasmic binding protein-like II"/>
    <property type="match status" value="1"/>
</dbReference>
<comment type="subcellular location">
    <subcellularLocation>
        <location evidence="1">Cell envelope</location>
    </subcellularLocation>
</comment>
<evidence type="ECO:0000256" key="3">
    <source>
        <dbReference type="ARBA" id="ARBA00022448"/>
    </source>
</evidence>
<dbReference type="PANTHER" id="PTHR30290:SF10">
    <property type="entry name" value="PERIPLASMIC OLIGOPEPTIDE-BINDING PROTEIN-RELATED"/>
    <property type="match status" value="1"/>
</dbReference>
<dbReference type="GO" id="GO:1904680">
    <property type="term" value="F:peptide transmembrane transporter activity"/>
    <property type="evidence" value="ECO:0007669"/>
    <property type="project" value="TreeGrafter"/>
</dbReference>
<dbReference type="AlphaFoldDB" id="A0A381S4U8"/>
<evidence type="ECO:0000256" key="4">
    <source>
        <dbReference type="ARBA" id="ARBA00022729"/>
    </source>
</evidence>
<reference evidence="6" key="1">
    <citation type="submission" date="2018-05" db="EMBL/GenBank/DDBJ databases">
        <authorList>
            <person name="Lanie J.A."/>
            <person name="Ng W.-L."/>
            <person name="Kazmierczak K.M."/>
            <person name="Andrzejewski T.M."/>
            <person name="Davidsen T.M."/>
            <person name="Wayne K.J."/>
            <person name="Tettelin H."/>
            <person name="Glass J.I."/>
            <person name="Rusch D."/>
            <person name="Podicherti R."/>
            <person name="Tsui H.-C.T."/>
            <person name="Winkler M.E."/>
        </authorList>
    </citation>
    <scope>NUCLEOTIDE SEQUENCE</scope>
</reference>
<evidence type="ECO:0000256" key="1">
    <source>
        <dbReference type="ARBA" id="ARBA00004196"/>
    </source>
</evidence>
<organism evidence="6">
    <name type="scientific">marine metagenome</name>
    <dbReference type="NCBI Taxonomy" id="408172"/>
    <lineage>
        <taxon>unclassified sequences</taxon>
        <taxon>metagenomes</taxon>
        <taxon>ecological metagenomes</taxon>
    </lineage>
</organism>
<proteinExistence type="inferred from homology"/>
<evidence type="ECO:0000259" key="5">
    <source>
        <dbReference type="Pfam" id="PF00496"/>
    </source>
</evidence>
<keyword evidence="3" id="KW-0813">Transport</keyword>
<keyword evidence="4" id="KW-0732">Signal</keyword>
<dbReference type="GO" id="GO:0043190">
    <property type="term" value="C:ATP-binding cassette (ABC) transporter complex"/>
    <property type="evidence" value="ECO:0007669"/>
    <property type="project" value="InterPro"/>
</dbReference>
<dbReference type="GO" id="GO:0015833">
    <property type="term" value="P:peptide transport"/>
    <property type="evidence" value="ECO:0007669"/>
    <property type="project" value="TreeGrafter"/>
</dbReference>
<gene>
    <name evidence="6" type="ORF">METZ01_LOCUS51944</name>
</gene>
<accession>A0A381S4U8</accession>
<protein>
    <recommendedName>
        <fullName evidence="5">Solute-binding protein family 5 domain-containing protein</fullName>
    </recommendedName>
</protein>
<dbReference type="Gene3D" id="3.10.105.10">
    <property type="entry name" value="Dipeptide-binding Protein, Domain 3"/>
    <property type="match status" value="1"/>
</dbReference>
<evidence type="ECO:0000256" key="2">
    <source>
        <dbReference type="ARBA" id="ARBA00005695"/>
    </source>
</evidence>
<dbReference type="GO" id="GO:0030313">
    <property type="term" value="C:cell envelope"/>
    <property type="evidence" value="ECO:0007669"/>
    <property type="project" value="UniProtKB-SubCell"/>
</dbReference>
<dbReference type="InterPro" id="IPR000914">
    <property type="entry name" value="SBP_5_dom"/>
</dbReference>
<dbReference type="InterPro" id="IPR030678">
    <property type="entry name" value="Peptide/Ni-bd"/>
</dbReference>
<dbReference type="Pfam" id="PF00496">
    <property type="entry name" value="SBP_bac_5"/>
    <property type="match status" value="1"/>
</dbReference>
<dbReference type="GO" id="GO:0042597">
    <property type="term" value="C:periplasmic space"/>
    <property type="evidence" value="ECO:0007669"/>
    <property type="project" value="UniProtKB-ARBA"/>
</dbReference>
<evidence type="ECO:0000313" key="6">
    <source>
        <dbReference type="EMBL" id="SUZ99090.1"/>
    </source>
</evidence>
<dbReference type="CDD" id="cd00995">
    <property type="entry name" value="PBP2_NikA_DppA_OppA_like"/>
    <property type="match status" value="1"/>
</dbReference>
<name>A0A381S4U8_9ZZZZ</name>
<dbReference type="Gene3D" id="3.40.190.10">
    <property type="entry name" value="Periplasmic binding protein-like II"/>
    <property type="match status" value="1"/>
</dbReference>
<dbReference type="PIRSF" id="PIRSF002741">
    <property type="entry name" value="MppA"/>
    <property type="match status" value="1"/>
</dbReference>
<dbReference type="InterPro" id="IPR039424">
    <property type="entry name" value="SBP_5"/>
</dbReference>
<sequence>MFDSSSATKLMFLIASLTVVLLSCVTHPDRSNLDGNNTLPFSNQITPATITPITSSPRISTPINLTELPSTTVPVATIPATLNQSTLVNPTPLQQGSSSRSAISITERINKESKQTRGGTLRAATHTWFEGLDPHREPSTSFVAWGPGIAYSRLMRFRSGSDVELPSMEVECELCLDWDIEDSTTLTFTLRDDVKWQNQSGIGDNYVNAQDIVSSFQKQMTEGSPNSHIFHMLDKVEAPSDSELKITLVVPDADVFAALADGRSKVSPKITAHSSNQQIPTSVTGSTPWILETLKAQTMVRMVRSEQSEIVPFLDAIEFHLIEEPETRLSAFLVGLIDIYRIEYFEDKTNSPDPKLNYIEPGSGIEIAFSTDSPPFNDPKVRAAAMYALDPKEIIDKVWEGMAFFSLGFPTANKDWAIHENVWSNYFSSNDKSLAILKDSSIQSPVPITITSSDYGIQHMESVQMFADQLSKGGFDPSINLLSRREYVADAWKAGSYQMLIGPSFPQSSPNGYLLPVLHSRGAWNTTKHSDDKLDRLIFKQASEYDIDSRAALIQDINIVLLKNGYRFMPITKIQPWTWSDNLQDFHPNFAGNEYSFWEKVWIGR</sequence>
<feature type="domain" description="Solute-binding protein family 5" evidence="5">
    <location>
        <begin position="173"/>
        <end position="522"/>
    </location>
</feature>